<organism evidence="1 2">
    <name type="scientific">Mucilaginibacter xinganensis</name>
    <dbReference type="NCBI Taxonomy" id="1234841"/>
    <lineage>
        <taxon>Bacteria</taxon>
        <taxon>Pseudomonadati</taxon>
        <taxon>Bacteroidota</taxon>
        <taxon>Sphingobacteriia</taxon>
        <taxon>Sphingobacteriales</taxon>
        <taxon>Sphingobacteriaceae</taxon>
        <taxon>Mucilaginibacter</taxon>
    </lineage>
</organism>
<dbReference type="EMBL" id="CP022743">
    <property type="protein sequence ID" value="ASU35892.1"/>
    <property type="molecule type" value="Genomic_DNA"/>
</dbReference>
<reference evidence="1 2" key="1">
    <citation type="submission" date="2017-08" db="EMBL/GenBank/DDBJ databases">
        <title>Complete genome sequence of Mucilaginibacter sp. strain BJC16-A31.</title>
        <authorList>
            <consortium name="Henan University of Science and Technology"/>
            <person name="You X."/>
        </authorList>
    </citation>
    <scope>NUCLEOTIDE SEQUENCE [LARGE SCALE GENOMIC DNA]</scope>
    <source>
        <strain evidence="1 2">BJC16-A31</strain>
    </source>
</reference>
<sequence>MFYEANLKCFFLIKNFYERKIMPLKWFFSTFSAKKAYYIHIK</sequence>
<keyword evidence="2" id="KW-1185">Reference proteome</keyword>
<dbReference type="Proteomes" id="UP000215002">
    <property type="component" value="Chromosome"/>
</dbReference>
<gene>
    <name evidence="1" type="ORF">MuYL_4007</name>
</gene>
<name>A0A223P1A1_9SPHI</name>
<evidence type="ECO:0000313" key="1">
    <source>
        <dbReference type="EMBL" id="ASU35892.1"/>
    </source>
</evidence>
<accession>A0A223P1A1</accession>
<proteinExistence type="predicted"/>
<evidence type="ECO:0000313" key="2">
    <source>
        <dbReference type="Proteomes" id="UP000215002"/>
    </source>
</evidence>
<protein>
    <submittedName>
        <fullName evidence="1">Uncharacterized protein</fullName>
    </submittedName>
</protein>
<dbReference type="AlphaFoldDB" id="A0A223P1A1"/>
<dbReference type="KEGG" id="muc:MuYL_4007"/>